<comment type="caution">
    <text evidence="1">The sequence shown here is derived from an EMBL/GenBank/DDBJ whole genome shotgun (WGS) entry which is preliminary data.</text>
</comment>
<gene>
    <name evidence="1" type="ORF">GCM10007100_40180</name>
</gene>
<dbReference type="Proteomes" id="UP000644507">
    <property type="component" value="Unassembled WGS sequence"/>
</dbReference>
<dbReference type="Gene3D" id="1.25.40.10">
    <property type="entry name" value="Tetratricopeptide repeat domain"/>
    <property type="match status" value="1"/>
</dbReference>
<dbReference type="AlphaFoldDB" id="A0A918U0K0"/>
<keyword evidence="2" id="KW-1185">Reference proteome</keyword>
<proteinExistence type="predicted"/>
<name>A0A918U0K0_9BACT</name>
<evidence type="ECO:0008006" key="3">
    <source>
        <dbReference type="Google" id="ProtNLM"/>
    </source>
</evidence>
<dbReference type="InterPro" id="IPR011990">
    <property type="entry name" value="TPR-like_helical_dom_sf"/>
</dbReference>
<evidence type="ECO:0000313" key="2">
    <source>
        <dbReference type="Proteomes" id="UP000644507"/>
    </source>
</evidence>
<organism evidence="1 2">
    <name type="scientific">Roseibacillus persicicus</name>
    <dbReference type="NCBI Taxonomy" id="454148"/>
    <lineage>
        <taxon>Bacteria</taxon>
        <taxon>Pseudomonadati</taxon>
        <taxon>Verrucomicrobiota</taxon>
        <taxon>Verrucomicrobiia</taxon>
        <taxon>Verrucomicrobiales</taxon>
        <taxon>Verrucomicrobiaceae</taxon>
        <taxon>Roseibacillus</taxon>
    </lineage>
</organism>
<protein>
    <recommendedName>
        <fullName evidence="3">Tetratricopeptide repeat protein</fullName>
    </recommendedName>
</protein>
<dbReference type="EMBL" id="BMXI01000037">
    <property type="protein sequence ID" value="GHC68069.1"/>
    <property type="molecule type" value="Genomic_DNA"/>
</dbReference>
<reference evidence="1" key="2">
    <citation type="submission" date="2020-09" db="EMBL/GenBank/DDBJ databases">
        <authorList>
            <person name="Sun Q."/>
            <person name="Kim S."/>
        </authorList>
    </citation>
    <scope>NUCLEOTIDE SEQUENCE</scope>
    <source>
        <strain evidence="1">KCTC 12988</strain>
    </source>
</reference>
<evidence type="ECO:0000313" key="1">
    <source>
        <dbReference type="EMBL" id="GHC68069.1"/>
    </source>
</evidence>
<reference evidence="1" key="1">
    <citation type="journal article" date="2014" name="Int. J. Syst. Evol. Microbiol.">
        <title>Complete genome sequence of Corynebacterium casei LMG S-19264T (=DSM 44701T), isolated from a smear-ripened cheese.</title>
        <authorList>
            <consortium name="US DOE Joint Genome Institute (JGI-PGF)"/>
            <person name="Walter F."/>
            <person name="Albersmeier A."/>
            <person name="Kalinowski J."/>
            <person name="Ruckert C."/>
        </authorList>
    </citation>
    <scope>NUCLEOTIDE SEQUENCE</scope>
    <source>
        <strain evidence="1">KCTC 12988</strain>
    </source>
</reference>
<accession>A0A918U0K0</accession>
<dbReference type="SUPFAM" id="SSF48452">
    <property type="entry name" value="TPR-like"/>
    <property type="match status" value="1"/>
</dbReference>
<sequence>MAGLERSAKMASDDWFRRKTWSEEDEAEFFTRLKRSRGQFHKAQYLRIQATYLEDEYPEIALRLIAMVIEEYPEPFELPQAFLQKAHCLIALGRTEDAILSFRKVFEHEEANSSSNTQGYLDFSTFVVVRERRELYAEVKQILHKHSDRLMFPVDHYRWNSALAIISEDDGDLAGAGAFAARALDAAKQENSGFRYHPKVGLVKKQDKRIRRQLLKLAKAEQFAAHKSDPRGG</sequence>